<evidence type="ECO:0000313" key="1">
    <source>
        <dbReference type="EMBL" id="EQM94790.1"/>
    </source>
</evidence>
<gene>
    <name evidence="1" type="ORF">HRAG_02442</name>
</gene>
<dbReference type="EMBL" id="ACDN02000009">
    <property type="protein sequence ID" value="EQM94790.1"/>
    <property type="molecule type" value="Genomic_DNA"/>
</dbReference>
<reference evidence="1 2" key="1">
    <citation type="journal article" date="2014" name="Genome Announc.">
        <title>Draft genome sequences of six enterohepatic helicobacter species isolated from humans and one from rhesus macaques.</title>
        <authorList>
            <person name="Shen Z."/>
            <person name="Sheh A."/>
            <person name="Young S.K."/>
            <person name="Abouelliel A."/>
            <person name="Ward D.V."/>
            <person name="Earl A.M."/>
            <person name="Fox J.G."/>
        </authorList>
    </citation>
    <scope>NUCLEOTIDE SEQUENCE [LARGE SCALE GENOMIC DNA]</scope>
    <source>
        <strain evidence="1 2">ATCC 43879</strain>
    </source>
</reference>
<dbReference type="HOGENOM" id="CLU_3200569_0_0_7"/>
<protein>
    <submittedName>
        <fullName evidence="1">Uncharacterized protein</fullName>
    </submittedName>
</protein>
<dbReference type="AlphaFoldDB" id="T5LU86"/>
<organism evidence="1 2">
    <name type="scientific">Helicobacter bilis ATCC 43879</name>
    <dbReference type="NCBI Taxonomy" id="613026"/>
    <lineage>
        <taxon>Bacteria</taxon>
        <taxon>Pseudomonadati</taxon>
        <taxon>Campylobacterota</taxon>
        <taxon>Epsilonproteobacteria</taxon>
        <taxon>Campylobacterales</taxon>
        <taxon>Helicobacteraceae</taxon>
        <taxon>Helicobacter</taxon>
    </lineage>
</organism>
<evidence type="ECO:0000313" key="2">
    <source>
        <dbReference type="Proteomes" id="UP000005085"/>
    </source>
</evidence>
<dbReference type="RefSeq" id="WP_020995531.1">
    <property type="nucleotide sequence ID" value="NZ_KI392033.1"/>
</dbReference>
<sequence>MFGFNRNRVKYEYCELINSDLDKLYQKEHNGLKIRLMCVFMPKQF</sequence>
<name>T5LU86_9HELI</name>
<keyword evidence="2" id="KW-1185">Reference proteome</keyword>
<comment type="caution">
    <text evidence="1">The sequence shown here is derived from an EMBL/GenBank/DDBJ whole genome shotgun (WGS) entry which is preliminary data.</text>
</comment>
<accession>T5LU86</accession>
<proteinExistence type="predicted"/>
<dbReference type="Proteomes" id="UP000005085">
    <property type="component" value="Unassembled WGS sequence"/>
</dbReference>